<sequence length="211" mass="24151">MSALSTFSPFSRLPTELQVKIWERAMANEHNDRVILLTHTSGHVMLTQDLLNTIPKFFTVCKTSRDTAKSVYDVRLPVVKNTYKLGAIPLSTRLDIFIISPWSFRVGIDPVANSAPFQRSDARLDHDVLAKMERAMQHRFALDGPTVHDRPLFRRSVFRSVKVCYLQVDHQSSAPQSIATQPGGRHVTPIDFWIHYMDPAMYRELTVENDE</sequence>
<dbReference type="Proteomes" id="UP001480595">
    <property type="component" value="Unassembled WGS sequence"/>
</dbReference>
<organism evidence="2 3">
    <name type="scientific">Apiospora phragmitis</name>
    <dbReference type="NCBI Taxonomy" id="2905665"/>
    <lineage>
        <taxon>Eukaryota</taxon>
        <taxon>Fungi</taxon>
        <taxon>Dikarya</taxon>
        <taxon>Ascomycota</taxon>
        <taxon>Pezizomycotina</taxon>
        <taxon>Sordariomycetes</taxon>
        <taxon>Xylariomycetidae</taxon>
        <taxon>Amphisphaeriales</taxon>
        <taxon>Apiosporaceae</taxon>
        <taxon>Apiospora</taxon>
    </lineage>
</organism>
<accession>A0ABR1TAS2</accession>
<gene>
    <name evidence="2" type="ORF">PG994_013402</name>
</gene>
<protein>
    <recommendedName>
        <fullName evidence="1">2EXR domain-containing protein</fullName>
    </recommendedName>
</protein>
<reference evidence="2 3" key="1">
    <citation type="submission" date="2023-01" db="EMBL/GenBank/DDBJ databases">
        <title>Analysis of 21 Apiospora genomes using comparative genomics revels a genus with tremendous synthesis potential of carbohydrate active enzymes and secondary metabolites.</title>
        <authorList>
            <person name="Sorensen T."/>
        </authorList>
    </citation>
    <scope>NUCLEOTIDE SEQUENCE [LARGE SCALE GENOMIC DNA]</scope>
    <source>
        <strain evidence="2 3">CBS 135458</strain>
    </source>
</reference>
<evidence type="ECO:0000259" key="1">
    <source>
        <dbReference type="Pfam" id="PF20150"/>
    </source>
</evidence>
<keyword evidence="3" id="KW-1185">Reference proteome</keyword>
<dbReference type="Pfam" id="PF20150">
    <property type="entry name" value="2EXR"/>
    <property type="match status" value="1"/>
</dbReference>
<dbReference type="RefSeq" id="XP_066709772.1">
    <property type="nucleotide sequence ID" value="XM_066864811.1"/>
</dbReference>
<feature type="domain" description="2EXR" evidence="1">
    <location>
        <begin position="7"/>
        <end position="78"/>
    </location>
</feature>
<name>A0ABR1TAS2_9PEZI</name>
<evidence type="ECO:0000313" key="3">
    <source>
        <dbReference type="Proteomes" id="UP001480595"/>
    </source>
</evidence>
<dbReference type="EMBL" id="JAQQWL010000013">
    <property type="protein sequence ID" value="KAK8042919.1"/>
    <property type="molecule type" value="Genomic_DNA"/>
</dbReference>
<proteinExistence type="predicted"/>
<dbReference type="GeneID" id="92097874"/>
<dbReference type="InterPro" id="IPR045518">
    <property type="entry name" value="2EXR"/>
</dbReference>
<evidence type="ECO:0000313" key="2">
    <source>
        <dbReference type="EMBL" id="KAK8042919.1"/>
    </source>
</evidence>
<comment type="caution">
    <text evidence="2">The sequence shown here is derived from an EMBL/GenBank/DDBJ whole genome shotgun (WGS) entry which is preliminary data.</text>
</comment>